<evidence type="ECO:0000259" key="2">
    <source>
        <dbReference type="Pfam" id="PF13568"/>
    </source>
</evidence>
<reference evidence="3 4" key="1">
    <citation type="submission" date="2023-09" db="EMBL/GenBank/DDBJ databases">
        <authorList>
            <person name="Rey-Velasco X."/>
        </authorList>
    </citation>
    <scope>NUCLEOTIDE SEQUENCE [LARGE SCALE GENOMIC DNA]</scope>
    <source>
        <strain evidence="3 4">W242</strain>
    </source>
</reference>
<dbReference type="Proteomes" id="UP001254488">
    <property type="component" value="Unassembled WGS sequence"/>
</dbReference>
<evidence type="ECO:0000256" key="1">
    <source>
        <dbReference type="SAM" id="SignalP"/>
    </source>
</evidence>
<protein>
    <submittedName>
        <fullName evidence="3">Porin family protein</fullName>
    </submittedName>
</protein>
<evidence type="ECO:0000313" key="4">
    <source>
        <dbReference type="Proteomes" id="UP001254488"/>
    </source>
</evidence>
<dbReference type="EMBL" id="JAVRHZ010000001">
    <property type="protein sequence ID" value="MDT0554984.1"/>
    <property type="molecule type" value="Genomic_DNA"/>
</dbReference>
<gene>
    <name evidence="3" type="ORF">RM538_03145</name>
</gene>
<keyword evidence="4" id="KW-1185">Reference proteome</keyword>
<feature type="signal peptide" evidence="1">
    <location>
        <begin position="1"/>
        <end position="20"/>
    </location>
</feature>
<keyword evidence="1" id="KW-0732">Signal</keyword>
<comment type="caution">
    <text evidence="3">The sequence shown here is derived from an EMBL/GenBank/DDBJ whole genome shotgun (WGS) entry which is preliminary data.</text>
</comment>
<feature type="chain" id="PRO_5046589661" evidence="1">
    <location>
        <begin position="21"/>
        <end position="191"/>
    </location>
</feature>
<dbReference type="InterPro" id="IPR025665">
    <property type="entry name" value="Beta-barrel_OMP_2"/>
</dbReference>
<name>A0ABU2YBH2_9FLAO</name>
<proteinExistence type="predicted"/>
<organism evidence="3 4">
    <name type="scientific">Patiriisocius hiemis</name>
    <dbReference type="NCBI Taxonomy" id="3075604"/>
    <lineage>
        <taxon>Bacteria</taxon>
        <taxon>Pseudomonadati</taxon>
        <taxon>Bacteroidota</taxon>
        <taxon>Flavobacteriia</taxon>
        <taxon>Flavobacteriales</taxon>
        <taxon>Flavobacteriaceae</taxon>
        <taxon>Patiriisocius</taxon>
    </lineage>
</organism>
<evidence type="ECO:0000313" key="3">
    <source>
        <dbReference type="EMBL" id="MDT0554984.1"/>
    </source>
</evidence>
<feature type="domain" description="Outer membrane protein beta-barrel" evidence="2">
    <location>
        <begin position="20"/>
        <end position="169"/>
    </location>
</feature>
<dbReference type="SUPFAM" id="SSF56925">
    <property type="entry name" value="OMPA-like"/>
    <property type="match status" value="1"/>
</dbReference>
<accession>A0ABU2YBH2</accession>
<dbReference type="Pfam" id="PF13568">
    <property type="entry name" value="OMP_b-brl_2"/>
    <property type="match status" value="1"/>
</dbReference>
<dbReference type="InterPro" id="IPR011250">
    <property type="entry name" value="OMP/PagP_B-barrel"/>
</dbReference>
<sequence length="191" mass="20207">MKKLLVFAAIAVISITSVNAQETMFGVKAGVNFASIVGDDVEDASSLTGFNVGAVASIGLSDVIAIQPEVVFSGQGAKDDEDGEFKTKLGYVNVPVLLSFTVVEGLSLQAGPQIGINITAQDEFDGETEDIEGVNTLDLSGGFGAQYYLEDIGAFAQLRYTVGFNSIFEDFEGETFDAKNSVLSISVGWFF</sequence>
<dbReference type="RefSeq" id="WP_311331939.1">
    <property type="nucleotide sequence ID" value="NZ_JAVRHZ010000001.1"/>
</dbReference>